<protein>
    <submittedName>
        <fullName evidence="2">ABC transporter permease</fullName>
    </submittedName>
</protein>
<feature type="transmembrane region" description="Helical" evidence="1">
    <location>
        <begin position="35"/>
        <end position="56"/>
    </location>
</feature>
<organism evidence="2 3">
    <name type="scientific">Candidatus Ruania gallistercoris</name>
    <dbReference type="NCBI Taxonomy" id="2838746"/>
    <lineage>
        <taxon>Bacteria</taxon>
        <taxon>Bacillati</taxon>
        <taxon>Actinomycetota</taxon>
        <taxon>Actinomycetes</taxon>
        <taxon>Micrococcales</taxon>
        <taxon>Ruaniaceae</taxon>
        <taxon>Ruania</taxon>
    </lineage>
</organism>
<feature type="transmembrane region" description="Helical" evidence="1">
    <location>
        <begin position="76"/>
        <end position="99"/>
    </location>
</feature>
<reference evidence="2" key="2">
    <citation type="submission" date="2021-04" db="EMBL/GenBank/DDBJ databases">
        <authorList>
            <person name="Gilroy R."/>
        </authorList>
    </citation>
    <scope>NUCLEOTIDE SEQUENCE</scope>
    <source>
        <strain evidence="2">ChiGjej4B4-7305</strain>
    </source>
</reference>
<evidence type="ECO:0000313" key="2">
    <source>
        <dbReference type="EMBL" id="HIZ38278.1"/>
    </source>
</evidence>
<dbReference type="EMBL" id="DXBY01000356">
    <property type="protein sequence ID" value="HIZ38278.1"/>
    <property type="molecule type" value="Genomic_DNA"/>
</dbReference>
<dbReference type="PANTHER" id="PTHR37305:SF1">
    <property type="entry name" value="MEMBRANE PROTEIN"/>
    <property type="match status" value="1"/>
</dbReference>
<feature type="transmembrane region" description="Helical" evidence="1">
    <location>
        <begin position="261"/>
        <end position="279"/>
    </location>
</feature>
<accession>A0A9D2EIC8</accession>
<keyword evidence="1" id="KW-0472">Membrane</keyword>
<proteinExistence type="predicted"/>
<sequence length="286" mass="29399">MPGEAGSGTGERARAVGWALLGSEIGLLLRRRRTWAMLAALAAIPVLMALVVFFSADPPAAGEGPPLLDKVTQNGMFVSVTALVVTTPLFLPLTISVVAGDTIAGEAGLGTLRYLLVAPAGRLRLLLVKYAGAAVFALLTPAVVLVAGWAIGAGLFGVGEATLLSGDPIGPGGALVRSALVAGYVAVSMLGLSAIGLFISTLTTAGIGAMASTAVLAVVAQVLGQLQQLDWLHPWLFTHHWLGMLDLLREPISWSSLADNAVLQAGYVAFFGALAYGRFTTKDVLS</sequence>
<comment type="caution">
    <text evidence="2">The sequence shown here is derived from an EMBL/GenBank/DDBJ whole genome shotgun (WGS) entry which is preliminary data.</text>
</comment>
<evidence type="ECO:0000256" key="1">
    <source>
        <dbReference type="SAM" id="Phobius"/>
    </source>
</evidence>
<dbReference type="Pfam" id="PF12679">
    <property type="entry name" value="ABC2_membrane_2"/>
    <property type="match status" value="1"/>
</dbReference>
<evidence type="ECO:0000313" key="3">
    <source>
        <dbReference type="Proteomes" id="UP000824037"/>
    </source>
</evidence>
<gene>
    <name evidence="2" type="ORF">H9815_21075</name>
</gene>
<feature type="transmembrane region" description="Helical" evidence="1">
    <location>
        <begin position="130"/>
        <end position="158"/>
    </location>
</feature>
<reference evidence="2" key="1">
    <citation type="journal article" date="2021" name="PeerJ">
        <title>Extensive microbial diversity within the chicken gut microbiome revealed by metagenomics and culture.</title>
        <authorList>
            <person name="Gilroy R."/>
            <person name="Ravi A."/>
            <person name="Getino M."/>
            <person name="Pursley I."/>
            <person name="Horton D.L."/>
            <person name="Alikhan N.F."/>
            <person name="Baker D."/>
            <person name="Gharbi K."/>
            <person name="Hall N."/>
            <person name="Watson M."/>
            <person name="Adriaenssens E.M."/>
            <person name="Foster-Nyarko E."/>
            <person name="Jarju S."/>
            <person name="Secka A."/>
            <person name="Antonio M."/>
            <person name="Oren A."/>
            <person name="Chaudhuri R.R."/>
            <person name="La Ragione R."/>
            <person name="Hildebrand F."/>
            <person name="Pallen M.J."/>
        </authorList>
    </citation>
    <scope>NUCLEOTIDE SEQUENCE</scope>
    <source>
        <strain evidence="2">ChiGjej4B4-7305</strain>
    </source>
</reference>
<keyword evidence="1" id="KW-0812">Transmembrane</keyword>
<dbReference type="AlphaFoldDB" id="A0A9D2EIC8"/>
<dbReference type="Proteomes" id="UP000824037">
    <property type="component" value="Unassembled WGS sequence"/>
</dbReference>
<feature type="transmembrane region" description="Helical" evidence="1">
    <location>
        <begin position="178"/>
        <end position="199"/>
    </location>
</feature>
<dbReference type="PANTHER" id="PTHR37305">
    <property type="entry name" value="INTEGRAL MEMBRANE PROTEIN-RELATED"/>
    <property type="match status" value="1"/>
</dbReference>
<keyword evidence="1" id="KW-1133">Transmembrane helix</keyword>
<name>A0A9D2EIC8_9MICO</name>
<feature type="transmembrane region" description="Helical" evidence="1">
    <location>
        <begin position="206"/>
        <end position="226"/>
    </location>
</feature>